<proteinExistence type="inferred from homology"/>
<evidence type="ECO:0000256" key="1">
    <source>
        <dbReference type="ARBA" id="ARBA00007469"/>
    </source>
</evidence>
<dbReference type="InterPro" id="IPR001568">
    <property type="entry name" value="RNase_T2-like"/>
</dbReference>
<evidence type="ECO:0000256" key="6">
    <source>
        <dbReference type="RuleBase" id="RU004328"/>
    </source>
</evidence>
<dbReference type="PROSITE" id="PS00531">
    <property type="entry name" value="RNASE_T2_2"/>
    <property type="match status" value="1"/>
</dbReference>
<dbReference type="GO" id="GO:0006401">
    <property type="term" value="P:RNA catabolic process"/>
    <property type="evidence" value="ECO:0007669"/>
    <property type="project" value="TreeGrafter"/>
</dbReference>
<dbReference type="Gene3D" id="3.90.730.10">
    <property type="entry name" value="Ribonuclease T2-like"/>
    <property type="match status" value="1"/>
</dbReference>
<reference evidence="7" key="1">
    <citation type="submission" date="2018-10" db="EMBL/GenBank/DDBJ databases">
        <title>Population genomic analysis revealed the cold adaptation of white poplar.</title>
        <authorList>
            <person name="Liu Y.-J."/>
        </authorList>
    </citation>
    <scope>NUCLEOTIDE SEQUENCE [LARGE SCALE GENOMIC DNA]</scope>
    <source>
        <strain evidence="7">PAL-ZL1</strain>
    </source>
</reference>
<dbReference type="SUPFAM" id="SSF55895">
    <property type="entry name" value="Ribonuclease Rh-like"/>
    <property type="match status" value="1"/>
</dbReference>
<dbReference type="PANTHER" id="PTHR11240:SF75">
    <property type="entry name" value="RIBONUCLEASE 3"/>
    <property type="match status" value="1"/>
</dbReference>
<dbReference type="InterPro" id="IPR036430">
    <property type="entry name" value="RNase_T2-like_sf"/>
</dbReference>
<protein>
    <submittedName>
        <fullName evidence="7">Uncharacterized protein</fullName>
    </submittedName>
</protein>
<dbReference type="GO" id="GO:0005576">
    <property type="term" value="C:extracellular region"/>
    <property type="evidence" value="ECO:0007669"/>
    <property type="project" value="TreeGrafter"/>
</dbReference>
<dbReference type="EMBL" id="RCHU01001198">
    <property type="protein sequence ID" value="TKR68828.1"/>
    <property type="molecule type" value="Genomic_DNA"/>
</dbReference>
<dbReference type="InterPro" id="IPR033130">
    <property type="entry name" value="RNase_T2_His_AS_2"/>
</dbReference>
<name>A0A4U5MHP9_POPAL</name>
<dbReference type="GO" id="GO:0033897">
    <property type="term" value="F:ribonuclease T2 activity"/>
    <property type="evidence" value="ECO:0007669"/>
    <property type="project" value="InterPro"/>
</dbReference>
<keyword evidence="4" id="KW-0378">Hydrolase</keyword>
<evidence type="ECO:0000256" key="3">
    <source>
        <dbReference type="ARBA" id="ARBA00022759"/>
    </source>
</evidence>
<evidence type="ECO:0000256" key="5">
    <source>
        <dbReference type="ARBA" id="ARBA00023239"/>
    </source>
</evidence>
<dbReference type="GO" id="GO:0003723">
    <property type="term" value="F:RNA binding"/>
    <property type="evidence" value="ECO:0007669"/>
    <property type="project" value="InterPro"/>
</dbReference>
<keyword evidence="2" id="KW-0540">Nuclease</keyword>
<evidence type="ECO:0000256" key="2">
    <source>
        <dbReference type="ARBA" id="ARBA00022722"/>
    </source>
</evidence>
<comment type="caution">
    <text evidence="7">The sequence shown here is derived from an EMBL/GenBank/DDBJ whole genome shotgun (WGS) entry which is preliminary data.</text>
</comment>
<organism evidence="7">
    <name type="scientific">Populus alba</name>
    <name type="common">White poplar</name>
    <dbReference type="NCBI Taxonomy" id="43335"/>
    <lineage>
        <taxon>Eukaryota</taxon>
        <taxon>Viridiplantae</taxon>
        <taxon>Streptophyta</taxon>
        <taxon>Embryophyta</taxon>
        <taxon>Tracheophyta</taxon>
        <taxon>Spermatophyta</taxon>
        <taxon>Magnoliopsida</taxon>
        <taxon>eudicotyledons</taxon>
        <taxon>Gunneridae</taxon>
        <taxon>Pentapetalae</taxon>
        <taxon>rosids</taxon>
        <taxon>fabids</taxon>
        <taxon>Malpighiales</taxon>
        <taxon>Salicaceae</taxon>
        <taxon>Saliceae</taxon>
        <taxon>Populus</taxon>
    </lineage>
</organism>
<dbReference type="Pfam" id="PF00445">
    <property type="entry name" value="Ribonuclease_T2"/>
    <property type="match status" value="1"/>
</dbReference>
<keyword evidence="5" id="KW-0456">Lyase</keyword>
<gene>
    <name evidence="7" type="ORF">D5086_0000307680</name>
</gene>
<dbReference type="GO" id="GO:0016787">
    <property type="term" value="F:hydrolase activity"/>
    <property type="evidence" value="ECO:0007669"/>
    <property type="project" value="UniProtKB-KW"/>
</dbReference>
<evidence type="ECO:0000313" key="7">
    <source>
        <dbReference type="EMBL" id="TKR68828.1"/>
    </source>
</evidence>
<sequence length="145" mass="15980">MLQHWPDLKGEAVDSNQYRFWNHEYNRHGSCTDFIPKEYFRKALYMKIKVGMLAVLGNNQIKAGGFYSRSTIEEAFQKKFDTAGFGSGGLAVEKKYGYETKKIQAGSAIACGTVSAIACGGCFCNIGAADLILSLGSEYVTVFDF</sequence>
<accession>A0A4U5MHP9</accession>
<evidence type="ECO:0000256" key="4">
    <source>
        <dbReference type="ARBA" id="ARBA00022801"/>
    </source>
</evidence>
<dbReference type="PANTHER" id="PTHR11240">
    <property type="entry name" value="RIBONUCLEASE T2"/>
    <property type="match status" value="1"/>
</dbReference>
<comment type="similarity">
    <text evidence="1 6">Belongs to the RNase T2 family.</text>
</comment>
<dbReference type="AlphaFoldDB" id="A0A4U5MHP9"/>
<keyword evidence="3" id="KW-0255">Endonuclease</keyword>